<dbReference type="InterPro" id="IPR038723">
    <property type="entry name" value="ArnR1-like_HTH"/>
</dbReference>
<keyword evidence="3" id="KW-1185">Reference proteome</keyword>
<evidence type="ECO:0000313" key="3">
    <source>
        <dbReference type="Proteomes" id="UP000196239"/>
    </source>
</evidence>
<dbReference type="EMBL" id="LN890280">
    <property type="protein sequence ID" value="CUR51920.1"/>
    <property type="molecule type" value="Genomic_DNA"/>
</dbReference>
<reference evidence="3" key="1">
    <citation type="submission" date="2015-10" db="EMBL/GenBank/DDBJ databases">
        <authorList>
            <person name="Lehtovirta-Morley L.E."/>
            <person name="Vieille C."/>
        </authorList>
    </citation>
    <scope>NUCLEOTIDE SEQUENCE [LARGE SCALE GENOMIC DNA]</scope>
</reference>
<dbReference type="InterPro" id="IPR036388">
    <property type="entry name" value="WH-like_DNA-bd_sf"/>
</dbReference>
<sequence>MKYRGRTEIIAELLQSARSGATRSKLMFETYLSFPQVKEYLTLLNEKKMVTYNEKTLFYTTTEIGMRFLHMCEEMNELLLLSQKRHIQNKGSQVISLFIKM</sequence>
<dbReference type="InterPro" id="IPR036390">
    <property type="entry name" value="WH_DNA-bd_sf"/>
</dbReference>
<gene>
    <name evidence="2" type="ORF">NDEV_1155</name>
</gene>
<dbReference type="AlphaFoldDB" id="A0A128A3J3"/>
<dbReference type="KEGG" id="ndv:NDEV_1155"/>
<evidence type="ECO:0000313" key="2">
    <source>
        <dbReference type="EMBL" id="CUR51920.1"/>
    </source>
</evidence>
<organism evidence="2 3">
    <name type="scientific">Nitrosotalea devaniterrae</name>
    <dbReference type="NCBI Taxonomy" id="1078905"/>
    <lineage>
        <taxon>Archaea</taxon>
        <taxon>Nitrososphaerota</taxon>
        <taxon>Nitrososphaeria</taxon>
        <taxon>Nitrosotaleales</taxon>
        <taxon>Nitrosotaleaceae</taxon>
        <taxon>Nitrosotalea</taxon>
    </lineage>
</organism>
<dbReference type="Pfam" id="PF14947">
    <property type="entry name" value="HTH_45"/>
    <property type="match status" value="1"/>
</dbReference>
<proteinExistence type="predicted"/>
<protein>
    <submittedName>
        <fullName evidence="2">Transcriptional regulator</fullName>
    </submittedName>
</protein>
<name>A0A128A3J3_9ARCH</name>
<evidence type="ECO:0000259" key="1">
    <source>
        <dbReference type="Pfam" id="PF14947"/>
    </source>
</evidence>
<dbReference type="Proteomes" id="UP000196239">
    <property type="component" value="Chromosome 1"/>
</dbReference>
<feature type="domain" description="ArnR1-like winged helix-turn-helix" evidence="1">
    <location>
        <begin position="4"/>
        <end position="78"/>
    </location>
</feature>
<dbReference type="SUPFAM" id="SSF46785">
    <property type="entry name" value="Winged helix' DNA-binding domain"/>
    <property type="match status" value="1"/>
</dbReference>
<accession>A0A128A3J3</accession>
<dbReference type="Gene3D" id="1.10.10.10">
    <property type="entry name" value="Winged helix-like DNA-binding domain superfamily/Winged helix DNA-binding domain"/>
    <property type="match status" value="1"/>
</dbReference>